<evidence type="ECO:0008006" key="3">
    <source>
        <dbReference type="Google" id="ProtNLM"/>
    </source>
</evidence>
<dbReference type="InterPro" id="IPR009057">
    <property type="entry name" value="Homeodomain-like_sf"/>
</dbReference>
<sequence length="150" mass="16610">MSAWFRPTLSADEQTRVLAERDTHPDPVVRRKMNVLWAVHLGHSRDEAARIAAVGVATAKRYVIAYRDGGLDALAGRKPSPRPRSELAAHADAIRQSLTDRPVRTTAEAIERIADLTGLRRGLTQTRTFLAGLGFTWPRTRAVPVPPKSR</sequence>
<organism evidence="1 2">
    <name type="scientific">Gemmata algarum</name>
    <dbReference type="NCBI Taxonomy" id="2975278"/>
    <lineage>
        <taxon>Bacteria</taxon>
        <taxon>Pseudomonadati</taxon>
        <taxon>Planctomycetota</taxon>
        <taxon>Planctomycetia</taxon>
        <taxon>Gemmatales</taxon>
        <taxon>Gemmataceae</taxon>
        <taxon>Gemmata</taxon>
    </lineage>
</organism>
<dbReference type="RefSeq" id="WP_320689898.1">
    <property type="nucleotide sequence ID" value="NZ_JAXBLV010000249.1"/>
</dbReference>
<accession>A0ABU5FBG3</accession>
<evidence type="ECO:0000313" key="1">
    <source>
        <dbReference type="EMBL" id="MDY3563758.1"/>
    </source>
</evidence>
<name>A0ABU5FBG3_9BACT</name>
<evidence type="ECO:0000313" key="2">
    <source>
        <dbReference type="Proteomes" id="UP001272242"/>
    </source>
</evidence>
<dbReference type="EMBL" id="JAXBLV010000249">
    <property type="protein sequence ID" value="MDY3563758.1"/>
    <property type="molecule type" value="Genomic_DNA"/>
</dbReference>
<dbReference type="Proteomes" id="UP001272242">
    <property type="component" value="Unassembled WGS sequence"/>
</dbReference>
<keyword evidence="2" id="KW-1185">Reference proteome</keyword>
<protein>
    <recommendedName>
        <fullName evidence="3">Helix-turn-helix domain-containing protein</fullName>
    </recommendedName>
</protein>
<proteinExistence type="predicted"/>
<comment type="caution">
    <text evidence="1">The sequence shown here is derived from an EMBL/GenBank/DDBJ whole genome shotgun (WGS) entry which is preliminary data.</text>
</comment>
<reference evidence="2" key="1">
    <citation type="journal article" date="2023" name="Mar. Drugs">
        <title>Gemmata algarum, a Novel Planctomycete Isolated from an Algal Mat, Displays Antimicrobial Activity.</title>
        <authorList>
            <person name="Kumar G."/>
            <person name="Kallscheuer N."/>
            <person name="Kashif M."/>
            <person name="Ahamad S."/>
            <person name="Jagadeeshwari U."/>
            <person name="Pannikurungottu S."/>
            <person name="Haufschild T."/>
            <person name="Kabuu M."/>
            <person name="Sasikala C."/>
            <person name="Jogler C."/>
            <person name="Ramana C."/>
        </authorList>
    </citation>
    <scope>NUCLEOTIDE SEQUENCE [LARGE SCALE GENOMIC DNA]</scope>
    <source>
        <strain evidence="2">JC673</strain>
    </source>
</reference>
<dbReference type="SUPFAM" id="SSF46689">
    <property type="entry name" value="Homeodomain-like"/>
    <property type="match status" value="1"/>
</dbReference>
<gene>
    <name evidence="1" type="ORF">R5W23_005374</name>
</gene>